<comment type="similarity">
    <text evidence="1 7">Belongs to the nitroreductase family.</text>
</comment>
<gene>
    <name evidence="10" type="ORF">C900_00825</name>
</gene>
<keyword evidence="4 7" id="KW-0521">NADP</keyword>
<dbReference type="eggNOG" id="COG0778">
    <property type="taxonomic scope" value="Bacteria"/>
</dbReference>
<evidence type="ECO:0000256" key="3">
    <source>
        <dbReference type="ARBA" id="ARBA00022643"/>
    </source>
</evidence>
<evidence type="ECO:0000256" key="8">
    <source>
        <dbReference type="PIRSR" id="PIRSR000232-1"/>
    </source>
</evidence>
<reference evidence="10 11" key="1">
    <citation type="submission" date="2012-12" db="EMBL/GenBank/DDBJ databases">
        <title>Genome assembly of Fulvivirga imtechensis AK7.</title>
        <authorList>
            <person name="Nupur N."/>
            <person name="Khatri I."/>
            <person name="Kumar R."/>
            <person name="Subramanian S."/>
            <person name="Pinnaka A."/>
        </authorList>
    </citation>
    <scope>NUCLEOTIDE SEQUENCE [LARGE SCALE GENOMIC DNA]</scope>
    <source>
        <strain evidence="10 11">AK7</strain>
    </source>
</reference>
<keyword evidence="11" id="KW-1185">Reference proteome</keyword>
<dbReference type="InterPro" id="IPR000415">
    <property type="entry name" value="Nitroreductase-like"/>
</dbReference>
<dbReference type="Pfam" id="PF00881">
    <property type="entry name" value="Nitroreductase"/>
    <property type="match status" value="1"/>
</dbReference>
<dbReference type="CDD" id="cd02135">
    <property type="entry name" value="YdjA-like"/>
    <property type="match status" value="1"/>
</dbReference>
<dbReference type="PIRSF" id="PIRSF000232">
    <property type="entry name" value="YdjA"/>
    <property type="match status" value="1"/>
</dbReference>
<keyword evidence="5 7" id="KW-0560">Oxidoreductase</keyword>
<feature type="domain" description="Nitroreductase" evidence="9">
    <location>
        <begin position="11"/>
        <end position="170"/>
    </location>
</feature>
<evidence type="ECO:0000259" key="9">
    <source>
        <dbReference type="Pfam" id="PF00881"/>
    </source>
</evidence>
<dbReference type="GO" id="GO:0016491">
    <property type="term" value="F:oxidoreductase activity"/>
    <property type="evidence" value="ECO:0007669"/>
    <property type="project" value="UniProtKB-UniRule"/>
</dbReference>
<evidence type="ECO:0000256" key="7">
    <source>
        <dbReference type="PIRNR" id="PIRNR000232"/>
    </source>
</evidence>
<dbReference type="RefSeq" id="WP_009578524.1">
    <property type="nucleotide sequence ID" value="NZ_AMZN01000014.1"/>
</dbReference>
<comment type="cofactor">
    <cofactor evidence="8">
        <name>FMN</name>
        <dbReference type="ChEBI" id="CHEBI:58210"/>
    </cofactor>
    <text evidence="8">Binds 1 FMN per subunit.</text>
</comment>
<evidence type="ECO:0000313" key="10">
    <source>
        <dbReference type="EMBL" id="ELR72864.1"/>
    </source>
</evidence>
<dbReference type="STRING" id="1237149.C900_00825"/>
<feature type="binding site" description="in other chain" evidence="8">
    <location>
        <begin position="140"/>
        <end position="142"/>
    </location>
    <ligand>
        <name>FMN</name>
        <dbReference type="ChEBI" id="CHEBI:58210"/>
        <note>ligand shared between dimeric partners</note>
    </ligand>
</feature>
<sequence>MEFTKAVNEMIRTRRSIYTNMFSGEVVDDNIIDEMLENANWAPTHKLTEPWRFVVFTGKGLKKLSEFQGELYKARNQDHFKEDVYNKFKSKPLECSHVIAIGMHRDEEHSLPEVEEVCATACAVQNMWLTASAHRIGCYWSTGGVTFYEEAKPFFGLGEEDLLLGFLYIGVPKTGAWPQGRRKPAEDKVKWVKG</sequence>
<feature type="binding site" evidence="8">
    <location>
        <position position="45"/>
    </location>
    <ligand>
        <name>FMN</name>
        <dbReference type="ChEBI" id="CHEBI:58210"/>
        <note>ligand shared between dimeric partners</note>
    </ligand>
</feature>
<dbReference type="InterPro" id="IPR026021">
    <property type="entry name" value="YdjA-like"/>
</dbReference>
<dbReference type="EC" id="1.-.-.-" evidence="7"/>
<keyword evidence="3 7" id="KW-0288">FMN</keyword>
<dbReference type="PANTHER" id="PTHR43821">
    <property type="entry name" value="NAD(P)H NITROREDUCTASE YDJA-RELATED"/>
    <property type="match status" value="1"/>
</dbReference>
<dbReference type="EMBL" id="AMZN01000014">
    <property type="protein sequence ID" value="ELR72864.1"/>
    <property type="molecule type" value="Genomic_DNA"/>
</dbReference>
<accession>L8JYZ8</accession>
<keyword evidence="6 7" id="KW-0520">NAD</keyword>
<dbReference type="PANTHER" id="PTHR43821:SF1">
    <property type="entry name" value="NAD(P)H NITROREDUCTASE YDJA-RELATED"/>
    <property type="match status" value="1"/>
</dbReference>
<evidence type="ECO:0000313" key="11">
    <source>
        <dbReference type="Proteomes" id="UP000011135"/>
    </source>
</evidence>
<dbReference type="Gene3D" id="3.40.109.10">
    <property type="entry name" value="NADH Oxidase"/>
    <property type="match status" value="1"/>
</dbReference>
<evidence type="ECO:0000256" key="6">
    <source>
        <dbReference type="ARBA" id="ARBA00023027"/>
    </source>
</evidence>
<name>L8JYZ8_9BACT</name>
<protein>
    <recommendedName>
        <fullName evidence="7">Putative NAD(P)H nitroreductase</fullName>
        <ecNumber evidence="7">1.-.-.-</ecNumber>
    </recommendedName>
</protein>
<dbReference type="OrthoDB" id="9804207at2"/>
<organism evidence="10 11">
    <name type="scientific">Fulvivirga imtechensis AK7</name>
    <dbReference type="NCBI Taxonomy" id="1237149"/>
    <lineage>
        <taxon>Bacteria</taxon>
        <taxon>Pseudomonadati</taxon>
        <taxon>Bacteroidota</taxon>
        <taxon>Cytophagia</taxon>
        <taxon>Cytophagales</taxon>
        <taxon>Fulvivirgaceae</taxon>
        <taxon>Fulvivirga</taxon>
    </lineage>
</organism>
<keyword evidence="2 7" id="KW-0285">Flavoprotein</keyword>
<feature type="binding site" description="in other chain" evidence="8">
    <location>
        <begin position="14"/>
        <end position="16"/>
    </location>
    <ligand>
        <name>FMN</name>
        <dbReference type="ChEBI" id="CHEBI:58210"/>
        <note>ligand shared between dimeric partners</note>
    </ligand>
</feature>
<dbReference type="AlphaFoldDB" id="L8JYZ8"/>
<evidence type="ECO:0000256" key="5">
    <source>
        <dbReference type="ARBA" id="ARBA00023002"/>
    </source>
</evidence>
<proteinExistence type="inferred from homology"/>
<dbReference type="Proteomes" id="UP000011135">
    <property type="component" value="Unassembled WGS sequence"/>
</dbReference>
<evidence type="ECO:0000256" key="1">
    <source>
        <dbReference type="ARBA" id="ARBA00007118"/>
    </source>
</evidence>
<evidence type="ECO:0000256" key="4">
    <source>
        <dbReference type="ARBA" id="ARBA00022857"/>
    </source>
</evidence>
<dbReference type="SUPFAM" id="SSF55469">
    <property type="entry name" value="FMN-dependent nitroreductase-like"/>
    <property type="match status" value="1"/>
</dbReference>
<comment type="caution">
    <text evidence="10">The sequence shown here is derived from an EMBL/GenBank/DDBJ whole genome shotgun (WGS) entry which is preliminary data.</text>
</comment>
<evidence type="ECO:0000256" key="2">
    <source>
        <dbReference type="ARBA" id="ARBA00022630"/>
    </source>
</evidence>
<dbReference type="InterPro" id="IPR029479">
    <property type="entry name" value="Nitroreductase"/>
</dbReference>
<dbReference type="InterPro" id="IPR052530">
    <property type="entry name" value="NAD(P)H_nitroreductase"/>
</dbReference>